<keyword evidence="8" id="KW-1185">Reference proteome</keyword>
<evidence type="ECO:0000256" key="2">
    <source>
        <dbReference type="ARBA" id="ARBA00022729"/>
    </source>
</evidence>
<evidence type="ECO:0000259" key="6">
    <source>
        <dbReference type="SMART" id="SM00013"/>
    </source>
</evidence>
<feature type="chain" id="PRO_5040800148" evidence="5">
    <location>
        <begin position="22"/>
        <end position="263"/>
    </location>
</feature>
<comment type="caution">
    <text evidence="7">The sequence shown here is derived from an EMBL/GenBank/DDBJ whole genome shotgun (WGS) entry which is preliminary data.</text>
</comment>
<evidence type="ECO:0000313" key="7">
    <source>
        <dbReference type="EMBL" id="KAI7803132.1"/>
    </source>
</evidence>
<feature type="transmembrane region" description="Helical" evidence="4">
    <location>
        <begin position="208"/>
        <end position="229"/>
    </location>
</feature>
<dbReference type="SMART" id="SM00369">
    <property type="entry name" value="LRR_TYP"/>
    <property type="match status" value="3"/>
</dbReference>
<dbReference type="InterPro" id="IPR032675">
    <property type="entry name" value="LRR_dom_sf"/>
</dbReference>
<proteinExistence type="predicted"/>
<dbReference type="AlphaFoldDB" id="A0A9W7WIK7"/>
<dbReference type="PANTHER" id="PTHR24369:SF217">
    <property type="entry name" value="LEUCINE-RICH REPEAT-CONTAINING PROTEIN 3B-LIKE"/>
    <property type="match status" value="1"/>
</dbReference>
<evidence type="ECO:0000256" key="3">
    <source>
        <dbReference type="ARBA" id="ARBA00022737"/>
    </source>
</evidence>
<evidence type="ECO:0000256" key="4">
    <source>
        <dbReference type="SAM" id="Phobius"/>
    </source>
</evidence>
<name>A0A9W7WIK7_TRIRA</name>
<dbReference type="SMART" id="SM00013">
    <property type="entry name" value="LRRNT"/>
    <property type="match status" value="1"/>
</dbReference>
<dbReference type="InterPro" id="IPR000372">
    <property type="entry name" value="LRRNT"/>
</dbReference>
<dbReference type="Gene3D" id="3.80.10.10">
    <property type="entry name" value="Ribonuclease Inhibitor"/>
    <property type="match status" value="1"/>
</dbReference>
<reference evidence="7" key="1">
    <citation type="submission" date="2021-02" db="EMBL/GenBank/DDBJ databases">
        <title>Comparative genomics reveals that relaxation of natural selection precedes convergent phenotypic evolution of cavefish.</title>
        <authorList>
            <person name="Peng Z."/>
        </authorList>
    </citation>
    <scope>NUCLEOTIDE SEQUENCE</scope>
    <source>
        <tissue evidence="7">Muscle</tissue>
    </source>
</reference>
<protein>
    <submittedName>
        <fullName evidence="7">Leucine-rich repeat-containing protein 3-like</fullName>
    </submittedName>
</protein>
<keyword evidence="2 5" id="KW-0732">Signal</keyword>
<dbReference type="Proteomes" id="UP001059041">
    <property type="component" value="Linkage Group LG11"/>
</dbReference>
<evidence type="ECO:0000313" key="8">
    <source>
        <dbReference type="Proteomes" id="UP001059041"/>
    </source>
</evidence>
<accession>A0A9W7WIK7</accession>
<evidence type="ECO:0000256" key="1">
    <source>
        <dbReference type="ARBA" id="ARBA00022614"/>
    </source>
</evidence>
<dbReference type="Pfam" id="PF00560">
    <property type="entry name" value="LRR_1"/>
    <property type="match status" value="1"/>
</dbReference>
<sequence>MLLPAVFLLLHLAMTFILLHGLDISESQQAEHGCPESCFCFESVNGGLSVRCSNMQLITVPHGLPNTTQHLYLNNNLLVTIPTDSFLDLPLLCKLDISHNRLNHLEPGAFRGLADSLVSLDLSYNQLETLDPNVLGDIRALTNLSHNPWLCDCRLQMTMPQLLLDPSSLSEVVCNSSEPEVLGAQGLPFILIATDVDFCGALRKTTDVVMLVTMFGWFAMVISYLVYYVRHNREDDERHIEYLKFLPNRQSGQKSVSTLSTWL</sequence>
<feature type="domain" description="LRRNT" evidence="6">
    <location>
        <begin position="33"/>
        <end position="70"/>
    </location>
</feature>
<dbReference type="OrthoDB" id="1416801at2759"/>
<dbReference type="EMBL" id="JAFHDT010000011">
    <property type="protein sequence ID" value="KAI7803132.1"/>
    <property type="molecule type" value="Genomic_DNA"/>
</dbReference>
<keyword evidence="4" id="KW-0812">Transmembrane</keyword>
<keyword evidence="1" id="KW-0433">Leucine-rich repeat</keyword>
<dbReference type="PANTHER" id="PTHR24369">
    <property type="entry name" value="ANTIGEN BSP, PUTATIVE-RELATED"/>
    <property type="match status" value="1"/>
</dbReference>
<dbReference type="GO" id="GO:0005886">
    <property type="term" value="C:plasma membrane"/>
    <property type="evidence" value="ECO:0007669"/>
    <property type="project" value="TreeGrafter"/>
</dbReference>
<dbReference type="SUPFAM" id="SSF52058">
    <property type="entry name" value="L domain-like"/>
    <property type="match status" value="1"/>
</dbReference>
<dbReference type="Pfam" id="PF13855">
    <property type="entry name" value="LRR_8"/>
    <property type="match status" value="1"/>
</dbReference>
<keyword evidence="3" id="KW-0677">Repeat</keyword>
<dbReference type="InterPro" id="IPR050541">
    <property type="entry name" value="LRR_TM_domain-containing"/>
</dbReference>
<organism evidence="7 8">
    <name type="scientific">Triplophysa rosa</name>
    <name type="common">Cave loach</name>
    <dbReference type="NCBI Taxonomy" id="992332"/>
    <lineage>
        <taxon>Eukaryota</taxon>
        <taxon>Metazoa</taxon>
        <taxon>Chordata</taxon>
        <taxon>Craniata</taxon>
        <taxon>Vertebrata</taxon>
        <taxon>Euteleostomi</taxon>
        <taxon>Actinopterygii</taxon>
        <taxon>Neopterygii</taxon>
        <taxon>Teleostei</taxon>
        <taxon>Ostariophysi</taxon>
        <taxon>Cypriniformes</taxon>
        <taxon>Nemacheilidae</taxon>
        <taxon>Triplophysa</taxon>
    </lineage>
</organism>
<keyword evidence="4" id="KW-1133">Transmembrane helix</keyword>
<feature type="signal peptide" evidence="5">
    <location>
        <begin position="1"/>
        <end position="21"/>
    </location>
</feature>
<gene>
    <name evidence="7" type="ORF">IRJ41_003136</name>
</gene>
<keyword evidence="4" id="KW-0472">Membrane</keyword>
<dbReference type="InterPro" id="IPR003591">
    <property type="entry name" value="Leu-rich_rpt_typical-subtyp"/>
</dbReference>
<dbReference type="InterPro" id="IPR001611">
    <property type="entry name" value="Leu-rich_rpt"/>
</dbReference>
<evidence type="ECO:0000256" key="5">
    <source>
        <dbReference type="SAM" id="SignalP"/>
    </source>
</evidence>